<dbReference type="InterPro" id="IPR055259">
    <property type="entry name" value="YkvP/CgeB_Glyco_trans-like"/>
</dbReference>
<keyword evidence="4" id="KW-1185">Reference proteome</keyword>
<dbReference type="SUPFAM" id="SSF53756">
    <property type="entry name" value="UDP-Glycosyltransferase/glycogen phosphorylase"/>
    <property type="match status" value="1"/>
</dbReference>
<feature type="region of interest" description="Disordered" evidence="1">
    <location>
        <begin position="342"/>
        <end position="365"/>
    </location>
</feature>
<evidence type="ECO:0000313" key="4">
    <source>
        <dbReference type="Proteomes" id="UP001629744"/>
    </source>
</evidence>
<feature type="compositionally biased region" description="Polar residues" evidence="1">
    <location>
        <begin position="350"/>
        <end position="365"/>
    </location>
</feature>
<dbReference type="RefSeq" id="WP_348607785.1">
    <property type="nucleotide sequence ID" value="NZ_CP157276.1"/>
</dbReference>
<proteinExistence type="predicted"/>
<sequence>MKILYIGDDWIGSNARSLADGFRQAGHDVVVVDSTSVSLPQRFSPNWLYSKIRGQRAPWSVAAVHRRIERAADEFRPDLVFGFKTVHLDQRRLLETPADLHVHYSPDDASNPYNISRQYLEFEHAWDLVVTTKQHNEAELLARGAKATKFVMSAYDPVWHHLSARRSTKRYLVGFVGNYRPDRRDITVALAGRYGEQLLVRGPGWRRVPALRRTHATIGGPAYGEHFSAAIASVAANLVLLNSDNRDTHTCRSFEVPAAGGLFVGERTDEHAALLTEGRECLLFSSEAELHEILRWCERQPDRARTIADAGYRRITTGRHRYVDRAREIVAVLEGRRVDAEPDGYEPVRATSSVDNASSTRGGAL</sequence>
<dbReference type="Proteomes" id="UP001629744">
    <property type="component" value="Unassembled WGS sequence"/>
</dbReference>
<feature type="domain" description="Spore protein YkvP/CgeB glycosyl transferase-like" evidence="2">
    <location>
        <begin position="186"/>
        <end position="330"/>
    </location>
</feature>
<organism evidence="3 4">
    <name type="scientific">Prescottella soli</name>
    <dbReference type="NCBI Taxonomy" id="1543852"/>
    <lineage>
        <taxon>Bacteria</taxon>
        <taxon>Bacillati</taxon>
        <taxon>Actinomycetota</taxon>
        <taxon>Actinomycetes</taxon>
        <taxon>Mycobacteriales</taxon>
        <taxon>Nocardiaceae</taxon>
        <taxon>Prescottella</taxon>
    </lineage>
</organism>
<protein>
    <submittedName>
        <fullName evidence="3">Glycosyltransferase</fullName>
    </submittedName>
</protein>
<name>A0ABW9FPH5_9NOCA</name>
<dbReference type="EMBL" id="JBDLNU010000001">
    <property type="protein sequence ID" value="MFM1727417.1"/>
    <property type="molecule type" value="Genomic_DNA"/>
</dbReference>
<evidence type="ECO:0000259" key="2">
    <source>
        <dbReference type="Pfam" id="PF13524"/>
    </source>
</evidence>
<evidence type="ECO:0000256" key="1">
    <source>
        <dbReference type="SAM" id="MobiDB-lite"/>
    </source>
</evidence>
<gene>
    <name evidence="3" type="ORF">ABEU19_000877</name>
</gene>
<reference evidence="3 4" key="1">
    <citation type="submission" date="2023-11" db="EMBL/GenBank/DDBJ databases">
        <authorList>
            <person name="Val-Calvo J."/>
            <person name="Scortti M."/>
            <person name="Vazquez-Boland J."/>
        </authorList>
    </citation>
    <scope>NUCLEOTIDE SEQUENCE [LARGE SCALE GENOMIC DNA]</scope>
    <source>
        <strain evidence="3 4">DSM 46662</strain>
    </source>
</reference>
<evidence type="ECO:0000313" key="3">
    <source>
        <dbReference type="EMBL" id="MFM1727417.1"/>
    </source>
</evidence>
<dbReference type="Pfam" id="PF13524">
    <property type="entry name" value="Glyco_trans_1_2"/>
    <property type="match status" value="1"/>
</dbReference>
<accession>A0ABW9FPH5</accession>
<comment type="caution">
    <text evidence="3">The sequence shown here is derived from an EMBL/GenBank/DDBJ whole genome shotgun (WGS) entry which is preliminary data.</text>
</comment>